<evidence type="ECO:0000259" key="3">
    <source>
        <dbReference type="PROSITE" id="PS50181"/>
    </source>
</evidence>
<dbReference type="EMBL" id="KQ245479">
    <property type="protein sequence ID" value="KNC73546.1"/>
    <property type="molecule type" value="Genomic_DNA"/>
</dbReference>
<dbReference type="Proteomes" id="UP000054560">
    <property type="component" value="Unassembled WGS sequence"/>
</dbReference>
<organism evidence="4 5">
    <name type="scientific">Sphaeroforma arctica JP610</name>
    <dbReference type="NCBI Taxonomy" id="667725"/>
    <lineage>
        <taxon>Eukaryota</taxon>
        <taxon>Ichthyosporea</taxon>
        <taxon>Ichthyophonida</taxon>
        <taxon>Sphaeroforma</taxon>
    </lineage>
</organism>
<keyword evidence="2" id="KW-0040">ANK repeat</keyword>
<dbReference type="InterPro" id="IPR001810">
    <property type="entry name" value="F-box_dom"/>
</dbReference>
<dbReference type="GeneID" id="25914398"/>
<proteinExistence type="predicted"/>
<dbReference type="OrthoDB" id="194358at2759"/>
<dbReference type="STRING" id="667725.A0A0L0FAJ8"/>
<dbReference type="SUPFAM" id="SSF81383">
    <property type="entry name" value="F-box domain"/>
    <property type="match status" value="1"/>
</dbReference>
<keyword evidence="1" id="KW-0677">Repeat</keyword>
<name>A0A0L0FAJ8_9EUKA</name>
<evidence type="ECO:0000256" key="2">
    <source>
        <dbReference type="ARBA" id="ARBA00023043"/>
    </source>
</evidence>
<dbReference type="SUPFAM" id="SSF48403">
    <property type="entry name" value="Ankyrin repeat"/>
    <property type="match status" value="1"/>
</dbReference>
<dbReference type="Gene3D" id="1.25.40.20">
    <property type="entry name" value="Ankyrin repeat-containing domain"/>
    <property type="match status" value="2"/>
</dbReference>
<dbReference type="PROSITE" id="PS50181">
    <property type="entry name" value="FBOX"/>
    <property type="match status" value="1"/>
</dbReference>
<evidence type="ECO:0000256" key="1">
    <source>
        <dbReference type="ARBA" id="ARBA00022737"/>
    </source>
</evidence>
<dbReference type="Pfam" id="PF12796">
    <property type="entry name" value="Ank_2"/>
    <property type="match status" value="1"/>
</dbReference>
<protein>
    <recommendedName>
        <fullName evidence="3">F-box domain-containing protein</fullName>
    </recommendedName>
</protein>
<dbReference type="InterPro" id="IPR036770">
    <property type="entry name" value="Ankyrin_rpt-contain_sf"/>
</dbReference>
<accession>A0A0L0FAJ8</accession>
<dbReference type="PANTHER" id="PTHR24173:SF74">
    <property type="entry name" value="ANKYRIN REPEAT DOMAIN-CONTAINING PROTEIN 16"/>
    <property type="match status" value="1"/>
</dbReference>
<feature type="domain" description="F-box" evidence="3">
    <location>
        <begin position="13"/>
        <end position="64"/>
    </location>
</feature>
<sequence>MLSATKPILIPKRKKLIDLPPETMGQILSNVSVKDLQEVLLTSRSMRDVTVDRLTGTDALVRDFQRFEKRKDVEEGLCMCCERRKSNDMLDIIRVGMAIWGVDVVVKATSRHHRSRLGLVDEDGANVMPQILILILQSACALSSRALSLSVLDLFSSRATLEMAMNRGCVMDCPLMVQVLLCRITNLTSEELSGALNQACWAGSTSVVKLLLSDSEVNPSVDNSTALSYACAENNPDIVRLLLQDTRTDPAVIHFGSFLQACKHGYVDVVKLILDDGRLDPSVQQNEAFIQSSLHGCFEVTQMLLKDTRVDPAARHSWALRKASLGGTFRHPGYSTTVLKRTTTQHFIKIVQLLLEDGRADPSAHDNDAFIGACDLGLTKVAELLMQDARVDPTARNNRALLESRKKGYDCLVELLGKDDRVAQLATAKEKIGTSTCVLNTCTHPSYTSKC</sequence>
<dbReference type="InterPro" id="IPR036047">
    <property type="entry name" value="F-box-like_dom_sf"/>
</dbReference>
<dbReference type="Pfam" id="PF00646">
    <property type="entry name" value="F-box"/>
    <property type="match status" value="1"/>
</dbReference>
<gene>
    <name evidence="4" type="ORF">SARC_13894</name>
</gene>
<dbReference type="eggNOG" id="ENOG502SSSX">
    <property type="taxonomic scope" value="Eukaryota"/>
</dbReference>
<dbReference type="SMART" id="SM00248">
    <property type="entry name" value="ANK"/>
    <property type="match status" value="4"/>
</dbReference>
<dbReference type="RefSeq" id="XP_014147448.1">
    <property type="nucleotide sequence ID" value="XM_014291973.1"/>
</dbReference>
<dbReference type="PANTHER" id="PTHR24173">
    <property type="entry name" value="ANKYRIN REPEAT CONTAINING"/>
    <property type="match status" value="1"/>
</dbReference>
<dbReference type="InterPro" id="IPR002110">
    <property type="entry name" value="Ankyrin_rpt"/>
</dbReference>
<evidence type="ECO:0000313" key="5">
    <source>
        <dbReference type="Proteomes" id="UP000054560"/>
    </source>
</evidence>
<reference evidence="4 5" key="1">
    <citation type="submission" date="2011-02" db="EMBL/GenBank/DDBJ databases">
        <title>The Genome Sequence of Sphaeroforma arctica JP610.</title>
        <authorList>
            <consortium name="The Broad Institute Genome Sequencing Platform"/>
            <person name="Russ C."/>
            <person name="Cuomo C."/>
            <person name="Young S.K."/>
            <person name="Zeng Q."/>
            <person name="Gargeya S."/>
            <person name="Alvarado L."/>
            <person name="Berlin A."/>
            <person name="Chapman S.B."/>
            <person name="Chen Z."/>
            <person name="Freedman E."/>
            <person name="Gellesch M."/>
            <person name="Goldberg J."/>
            <person name="Griggs A."/>
            <person name="Gujja S."/>
            <person name="Heilman E."/>
            <person name="Heiman D."/>
            <person name="Howarth C."/>
            <person name="Mehta T."/>
            <person name="Neiman D."/>
            <person name="Pearson M."/>
            <person name="Roberts A."/>
            <person name="Saif S."/>
            <person name="Shea T."/>
            <person name="Shenoy N."/>
            <person name="Sisk P."/>
            <person name="Stolte C."/>
            <person name="Sykes S."/>
            <person name="White J."/>
            <person name="Yandava C."/>
            <person name="Burger G."/>
            <person name="Gray M.W."/>
            <person name="Holland P.W.H."/>
            <person name="King N."/>
            <person name="Lang F.B.F."/>
            <person name="Roger A.J."/>
            <person name="Ruiz-Trillo I."/>
            <person name="Haas B."/>
            <person name="Nusbaum C."/>
            <person name="Birren B."/>
        </authorList>
    </citation>
    <scope>NUCLEOTIDE SEQUENCE [LARGE SCALE GENOMIC DNA]</scope>
    <source>
        <strain evidence="4 5">JP610</strain>
    </source>
</reference>
<keyword evidence="5" id="KW-1185">Reference proteome</keyword>
<evidence type="ECO:0000313" key="4">
    <source>
        <dbReference type="EMBL" id="KNC73546.1"/>
    </source>
</evidence>
<dbReference type="AlphaFoldDB" id="A0A0L0FAJ8"/>